<accession>A0ABN7WLA7</accession>
<organism evidence="2 3">
    <name type="scientific">Gigaspora margarita</name>
    <dbReference type="NCBI Taxonomy" id="4874"/>
    <lineage>
        <taxon>Eukaryota</taxon>
        <taxon>Fungi</taxon>
        <taxon>Fungi incertae sedis</taxon>
        <taxon>Mucoromycota</taxon>
        <taxon>Glomeromycotina</taxon>
        <taxon>Glomeromycetes</taxon>
        <taxon>Diversisporales</taxon>
        <taxon>Gigasporaceae</taxon>
        <taxon>Gigaspora</taxon>
    </lineage>
</organism>
<dbReference type="EMBL" id="CAJVQB010049075">
    <property type="protein sequence ID" value="CAG8834297.1"/>
    <property type="molecule type" value="Genomic_DNA"/>
</dbReference>
<protein>
    <submittedName>
        <fullName evidence="2">32144_t:CDS:1</fullName>
    </submittedName>
</protein>
<gene>
    <name evidence="2" type="ORF">GMARGA_LOCUS31982</name>
</gene>
<comment type="caution">
    <text evidence="2">The sequence shown here is derived from an EMBL/GenBank/DDBJ whole genome shotgun (WGS) entry which is preliminary data.</text>
</comment>
<evidence type="ECO:0000313" key="3">
    <source>
        <dbReference type="Proteomes" id="UP000789901"/>
    </source>
</evidence>
<dbReference type="Proteomes" id="UP000789901">
    <property type="component" value="Unassembled WGS sequence"/>
</dbReference>
<reference evidence="2 3" key="1">
    <citation type="submission" date="2021-06" db="EMBL/GenBank/DDBJ databases">
        <authorList>
            <person name="Kallberg Y."/>
            <person name="Tangrot J."/>
            <person name="Rosling A."/>
        </authorList>
    </citation>
    <scope>NUCLEOTIDE SEQUENCE [LARGE SCALE GENOMIC DNA]</scope>
    <source>
        <strain evidence="2 3">120-4 pot B 10/14</strain>
    </source>
</reference>
<proteinExistence type="predicted"/>
<keyword evidence="3" id="KW-1185">Reference proteome</keyword>
<sequence length="52" mass="5682">KNKSAKESEENDTNASPNKVIGDAGFHNMSSKITNLKKAKARNKMSGVMRDC</sequence>
<evidence type="ECO:0000256" key="1">
    <source>
        <dbReference type="SAM" id="MobiDB-lite"/>
    </source>
</evidence>
<feature type="non-terminal residue" evidence="2">
    <location>
        <position position="1"/>
    </location>
</feature>
<name>A0ABN7WLA7_GIGMA</name>
<feature type="region of interest" description="Disordered" evidence="1">
    <location>
        <begin position="1"/>
        <end position="26"/>
    </location>
</feature>
<evidence type="ECO:0000313" key="2">
    <source>
        <dbReference type="EMBL" id="CAG8834297.1"/>
    </source>
</evidence>